<comment type="caution">
    <text evidence="7">The sequence shown here is derived from an EMBL/GenBank/DDBJ whole genome shotgun (WGS) entry which is preliminary data.</text>
</comment>
<dbReference type="AlphaFoldDB" id="X1UDC9"/>
<dbReference type="EMBL" id="BARW01022972">
    <property type="protein sequence ID" value="GAI90369.1"/>
    <property type="molecule type" value="Genomic_DNA"/>
</dbReference>
<dbReference type="Pfam" id="PF04932">
    <property type="entry name" value="Wzy_C"/>
    <property type="match status" value="1"/>
</dbReference>
<dbReference type="InterPro" id="IPR007016">
    <property type="entry name" value="O-antigen_ligase-rel_domated"/>
</dbReference>
<organism evidence="7">
    <name type="scientific">marine sediment metagenome</name>
    <dbReference type="NCBI Taxonomy" id="412755"/>
    <lineage>
        <taxon>unclassified sequences</taxon>
        <taxon>metagenomes</taxon>
        <taxon>ecological metagenomes</taxon>
    </lineage>
</organism>
<sequence>LWYRKPTLKSLAIASVKIGICLLAGALLVIAFYKITASKKPSTQMFPLVPSFEIKSDDSYSRAYAIKTSLKIWQDHFIFGLGPGMFGGWISRLTDSPVYQEYQWDWKGLERLSSIDSYWPQVWCETGLIGLGLYLWLIFAILACLRKIYRQTSGISPPEKHKDTLLSEQPKNDVSFALIPLLALGLGMQLFSISINAWVGPTFNVAPVSWTLFALIGMTYSVWESEKATTMQSQ</sequence>
<gene>
    <name evidence="7" type="ORF">S12H4_38206</name>
</gene>
<name>X1UDC9_9ZZZZ</name>
<reference evidence="7" key="1">
    <citation type="journal article" date="2014" name="Front. Microbiol.">
        <title>High frequency of phylogenetically diverse reductive dehalogenase-homologous genes in deep subseafloor sedimentary metagenomes.</title>
        <authorList>
            <person name="Kawai M."/>
            <person name="Futagami T."/>
            <person name="Toyoda A."/>
            <person name="Takaki Y."/>
            <person name="Nishi S."/>
            <person name="Hori S."/>
            <person name="Arai W."/>
            <person name="Tsubouchi T."/>
            <person name="Morono Y."/>
            <person name="Uchiyama I."/>
            <person name="Ito T."/>
            <person name="Fujiyama A."/>
            <person name="Inagaki F."/>
            <person name="Takami H."/>
        </authorList>
    </citation>
    <scope>NUCLEOTIDE SEQUENCE</scope>
    <source>
        <strain evidence="7">Expedition CK06-06</strain>
    </source>
</reference>
<feature type="transmembrane region" description="Helical" evidence="5">
    <location>
        <begin position="127"/>
        <end position="145"/>
    </location>
</feature>
<protein>
    <recommendedName>
        <fullName evidence="6">O-antigen ligase-related domain-containing protein</fullName>
    </recommendedName>
</protein>
<evidence type="ECO:0000256" key="4">
    <source>
        <dbReference type="ARBA" id="ARBA00023136"/>
    </source>
</evidence>
<feature type="transmembrane region" description="Helical" evidence="5">
    <location>
        <begin position="12"/>
        <end position="33"/>
    </location>
</feature>
<evidence type="ECO:0000256" key="5">
    <source>
        <dbReference type="SAM" id="Phobius"/>
    </source>
</evidence>
<keyword evidence="4 5" id="KW-0472">Membrane</keyword>
<dbReference type="PANTHER" id="PTHR37422:SF23">
    <property type="entry name" value="TEICHURONIC ACID BIOSYNTHESIS PROTEIN TUAE"/>
    <property type="match status" value="1"/>
</dbReference>
<evidence type="ECO:0000259" key="6">
    <source>
        <dbReference type="Pfam" id="PF04932"/>
    </source>
</evidence>
<dbReference type="PANTHER" id="PTHR37422">
    <property type="entry name" value="TEICHURONIC ACID BIOSYNTHESIS PROTEIN TUAE"/>
    <property type="match status" value="1"/>
</dbReference>
<evidence type="ECO:0000256" key="2">
    <source>
        <dbReference type="ARBA" id="ARBA00022692"/>
    </source>
</evidence>
<evidence type="ECO:0000256" key="1">
    <source>
        <dbReference type="ARBA" id="ARBA00004141"/>
    </source>
</evidence>
<keyword evidence="2 5" id="KW-0812">Transmembrane</keyword>
<evidence type="ECO:0000313" key="7">
    <source>
        <dbReference type="EMBL" id="GAI90369.1"/>
    </source>
</evidence>
<feature type="domain" description="O-antigen ligase-related" evidence="6">
    <location>
        <begin position="2"/>
        <end position="135"/>
    </location>
</feature>
<proteinExistence type="predicted"/>
<feature type="non-terminal residue" evidence="7">
    <location>
        <position position="1"/>
    </location>
</feature>
<evidence type="ECO:0000256" key="3">
    <source>
        <dbReference type="ARBA" id="ARBA00022989"/>
    </source>
</evidence>
<comment type="subcellular location">
    <subcellularLocation>
        <location evidence="1">Membrane</location>
        <topology evidence="1">Multi-pass membrane protein</topology>
    </subcellularLocation>
</comment>
<dbReference type="InterPro" id="IPR051533">
    <property type="entry name" value="WaaL-like"/>
</dbReference>
<keyword evidence="3 5" id="KW-1133">Transmembrane helix</keyword>
<dbReference type="GO" id="GO:0016020">
    <property type="term" value="C:membrane"/>
    <property type="evidence" value="ECO:0007669"/>
    <property type="project" value="UniProtKB-SubCell"/>
</dbReference>
<accession>X1UDC9</accession>
<feature type="transmembrane region" description="Helical" evidence="5">
    <location>
        <begin position="176"/>
        <end position="199"/>
    </location>
</feature>
<feature type="transmembrane region" description="Helical" evidence="5">
    <location>
        <begin position="205"/>
        <end position="223"/>
    </location>
</feature>